<feature type="transmembrane region" description="Helical" evidence="2">
    <location>
        <begin position="252"/>
        <end position="271"/>
    </location>
</feature>
<accession>A0A367Y8V5</accession>
<dbReference type="SUPFAM" id="SSF58038">
    <property type="entry name" value="SNARE fusion complex"/>
    <property type="match status" value="1"/>
</dbReference>
<evidence type="ECO:0000256" key="2">
    <source>
        <dbReference type="SAM" id="Phobius"/>
    </source>
</evidence>
<reference evidence="4 5" key="1">
    <citation type="submission" date="2018-06" db="EMBL/GenBank/DDBJ databases">
        <title>Whole genome sequencing of Candida tropicalis (genome annotated by CSBL at Korea University).</title>
        <authorList>
            <person name="Ahn J."/>
        </authorList>
    </citation>
    <scope>NUCLEOTIDE SEQUENCE [LARGE SCALE GENOMIC DNA]</scope>
    <source>
        <strain evidence="4 5">ATCC 20962</strain>
    </source>
</reference>
<evidence type="ECO:0000313" key="5">
    <source>
        <dbReference type="Proteomes" id="UP000253472"/>
    </source>
</evidence>
<evidence type="ECO:0000259" key="3">
    <source>
        <dbReference type="PROSITE" id="PS50192"/>
    </source>
</evidence>
<comment type="caution">
    <text evidence="4">The sequence shown here is derived from an EMBL/GenBank/DDBJ whole genome shotgun (WGS) entry which is preliminary data.</text>
</comment>
<dbReference type="Gene3D" id="1.20.5.110">
    <property type="match status" value="1"/>
</dbReference>
<feature type="compositionally biased region" description="Low complexity" evidence="1">
    <location>
        <begin position="112"/>
        <end position="128"/>
    </location>
</feature>
<dbReference type="PROSITE" id="PS50192">
    <property type="entry name" value="T_SNARE"/>
    <property type="match status" value="1"/>
</dbReference>
<feature type="region of interest" description="Disordered" evidence="1">
    <location>
        <begin position="112"/>
        <end position="174"/>
    </location>
</feature>
<keyword evidence="2" id="KW-0472">Membrane</keyword>
<feature type="domain" description="T-SNARE coiled-coil homology" evidence="3">
    <location>
        <begin position="182"/>
        <end position="244"/>
    </location>
</feature>
<proteinExistence type="predicted"/>
<keyword evidence="2" id="KW-1133">Transmembrane helix</keyword>
<sequence>MTSKDTRLTISKIRFNLEELGNLLEERTNIYDLDLTPSKNDNFELISLILKTIQYFKFVDKDITNVTDFQEKENLGSEFETLVEQYNEIYSQLSEDSNLDISEYKYTYTRSTSTTTATNGDTPATNNNVHKSVRFKDTPDDNDASELMGTRHAFKPYKDDPDEEESSSPEDVSNHQMFAQHQQTMMRQDRDLDTLHQLISRQHLMGQDINHELDDQLIILNDLELGVDQSLSRMDLANRRIRTFRNLMRENGSLVTICTLSIILILLLVVLN</sequence>
<name>A0A367Y8V5_9ASCO</name>
<gene>
    <name evidence="4" type="primary">SYN8_1</name>
    <name evidence="4" type="ORF">Cantr_09072</name>
</gene>
<dbReference type="STRING" id="5486.A0A367Y8V5"/>
<dbReference type="SMART" id="SM00397">
    <property type="entry name" value="t_SNARE"/>
    <property type="match status" value="1"/>
</dbReference>
<dbReference type="AlphaFoldDB" id="A0A367Y8V5"/>
<dbReference type="InterPro" id="IPR000727">
    <property type="entry name" value="T_SNARE_dom"/>
</dbReference>
<organism evidence="4 5">
    <name type="scientific">Candida viswanathii</name>
    <dbReference type="NCBI Taxonomy" id="5486"/>
    <lineage>
        <taxon>Eukaryota</taxon>
        <taxon>Fungi</taxon>
        <taxon>Dikarya</taxon>
        <taxon>Ascomycota</taxon>
        <taxon>Saccharomycotina</taxon>
        <taxon>Pichiomycetes</taxon>
        <taxon>Debaryomycetaceae</taxon>
        <taxon>Candida/Lodderomyces clade</taxon>
        <taxon>Candida</taxon>
    </lineage>
</organism>
<evidence type="ECO:0000313" key="4">
    <source>
        <dbReference type="EMBL" id="RCK62258.1"/>
    </source>
</evidence>
<dbReference type="CDD" id="cd15859">
    <property type="entry name" value="SNARE_SYN8"/>
    <property type="match status" value="1"/>
</dbReference>
<evidence type="ECO:0000256" key="1">
    <source>
        <dbReference type="SAM" id="MobiDB-lite"/>
    </source>
</evidence>
<dbReference type="OrthoDB" id="244190at2759"/>
<dbReference type="EMBL" id="QLNQ01000025">
    <property type="protein sequence ID" value="RCK62258.1"/>
    <property type="molecule type" value="Genomic_DNA"/>
</dbReference>
<keyword evidence="5" id="KW-1185">Reference proteome</keyword>
<dbReference type="Proteomes" id="UP000253472">
    <property type="component" value="Unassembled WGS sequence"/>
</dbReference>
<protein>
    <submittedName>
        <fullName evidence="4">Syntaxin-8</fullName>
    </submittedName>
</protein>
<keyword evidence="2" id="KW-0812">Transmembrane</keyword>